<organism evidence="2 3">
    <name type="scientific">Candidatus Thermofonsia Clade 3 bacterium</name>
    <dbReference type="NCBI Taxonomy" id="2364212"/>
    <lineage>
        <taxon>Bacteria</taxon>
        <taxon>Bacillati</taxon>
        <taxon>Chloroflexota</taxon>
        <taxon>Candidatus Thermofontia</taxon>
        <taxon>Candidatus Thermofonsia Clade 3</taxon>
    </lineage>
</organism>
<proteinExistence type="predicted"/>
<gene>
    <name evidence="2" type="ORF">CUN48_00660</name>
</gene>
<dbReference type="Pfam" id="PF00905">
    <property type="entry name" value="Transpeptidase"/>
    <property type="match status" value="1"/>
</dbReference>
<dbReference type="SUPFAM" id="SSF56601">
    <property type="entry name" value="beta-lactamase/transpeptidase-like"/>
    <property type="match status" value="1"/>
</dbReference>
<evidence type="ECO:0000259" key="1">
    <source>
        <dbReference type="Pfam" id="PF00905"/>
    </source>
</evidence>
<comment type="caution">
    <text evidence="2">The sequence shown here is derived from an EMBL/GenBank/DDBJ whole genome shotgun (WGS) entry which is preliminary data.</text>
</comment>
<evidence type="ECO:0000313" key="3">
    <source>
        <dbReference type="Proteomes" id="UP000230790"/>
    </source>
</evidence>
<accession>A0A2M8QGT3</accession>
<protein>
    <recommendedName>
        <fullName evidence="1">Penicillin-binding protein transpeptidase domain-containing protein</fullName>
    </recommendedName>
</protein>
<dbReference type="InterPro" id="IPR001460">
    <property type="entry name" value="PCN-bd_Tpept"/>
</dbReference>
<name>A0A2M8QGT3_9CHLR</name>
<evidence type="ECO:0000313" key="2">
    <source>
        <dbReference type="EMBL" id="PJF49007.1"/>
    </source>
</evidence>
<reference evidence="2 3" key="1">
    <citation type="submission" date="2017-11" db="EMBL/GenBank/DDBJ databases">
        <title>Evolution of Phototrophy in the Chloroflexi Phylum Driven by Horizontal Gene Transfer.</title>
        <authorList>
            <person name="Ward L.M."/>
            <person name="Hemp J."/>
            <person name="Shih P.M."/>
            <person name="Mcglynn S.E."/>
            <person name="Fischer W."/>
        </authorList>
    </citation>
    <scope>NUCLEOTIDE SEQUENCE [LARGE SCALE GENOMIC DNA]</scope>
    <source>
        <strain evidence="2">JP3_7</strain>
    </source>
</reference>
<dbReference type="GO" id="GO:0008658">
    <property type="term" value="F:penicillin binding"/>
    <property type="evidence" value="ECO:0007669"/>
    <property type="project" value="InterPro"/>
</dbReference>
<dbReference type="AlphaFoldDB" id="A0A2M8QGT3"/>
<dbReference type="Gene3D" id="3.40.710.10">
    <property type="entry name" value="DD-peptidase/beta-lactamase superfamily"/>
    <property type="match status" value="1"/>
</dbReference>
<sequence length="94" mass="10337">MGQSARGRRGAARRRRGCARYGQRPLFSSTQLAEQIIQSGTLLNCVTQGQYPPGSTFKMATLAASVEEGKTTLAEIFRAPGFWDGYGTEYRKLC</sequence>
<dbReference type="Proteomes" id="UP000230790">
    <property type="component" value="Unassembled WGS sequence"/>
</dbReference>
<feature type="domain" description="Penicillin-binding protein transpeptidase" evidence="1">
    <location>
        <begin position="31"/>
        <end position="91"/>
    </location>
</feature>
<dbReference type="EMBL" id="PGTN01000002">
    <property type="protein sequence ID" value="PJF49007.1"/>
    <property type="molecule type" value="Genomic_DNA"/>
</dbReference>
<dbReference type="InterPro" id="IPR012338">
    <property type="entry name" value="Beta-lactam/transpept-like"/>
</dbReference>